<proteinExistence type="predicted"/>
<keyword evidence="4" id="KW-0808">Transferase</keyword>
<keyword evidence="3" id="KW-0597">Phosphoprotein</keyword>
<dbReference type="SMART" id="SM00091">
    <property type="entry name" value="PAS"/>
    <property type="match status" value="1"/>
</dbReference>
<dbReference type="InterPro" id="IPR035965">
    <property type="entry name" value="PAS-like_dom_sf"/>
</dbReference>
<accession>A0A061SXB1</accession>
<dbReference type="Gene3D" id="3.30.450.20">
    <property type="entry name" value="PAS domain"/>
    <property type="match status" value="1"/>
</dbReference>
<dbReference type="GO" id="GO:0005524">
    <property type="term" value="F:ATP binding"/>
    <property type="evidence" value="ECO:0007669"/>
    <property type="project" value="UniProtKB-KW"/>
</dbReference>
<dbReference type="SMART" id="SM00911">
    <property type="entry name" value="HWE_HK"/>
    <property type="match status" value="1"/>
</dbReference>
<dbReference type="eggNOG" id="COG3920">
    <property type="taxonomic scope" value="Bacteria"/>
</dbReference>
<keyword evidence="10" id="KW-1185">Reference proteome</keyword>
<dbReference type="GO" id="GO:0004673">
    <property type="term" value="F:protein histidine kinase activity"/>
    <property type="evidence" value="ECO:0007669"/>
    <property type="project" value="UniProtKB-EC"/>
</dbReference>
<dbReference type="PANTHER" id="PTHR41523">
    <property type="entry name" value="TWO-COMPONENT SYSTEM SENSOR PROTEIN"/>
    <property type="match status" value="1"/>
</dbReference>
<dbReference type="Gene3D" id="3.30.565.10">
    <property type="entry name" value="Histidine kinase-like ATPase, C-terminal domain"/>
    <property type="match status" value="1"/>
</dbReference>
<keyword evidence="7" id="KW-0067">ATP-binding</keyword>
<evidence type="ECO:0000256" key="1">
    <source>
        <dbReference type="ARBA" id="ARBA00000085"/>
    </source>
</evidence>
<protein>
    <recommendedName>
        <fullName evidence="2">histidine kinase</fullName>
        <ecNumber evidence="2">2.7.13.3</ecNumber>
    </recommendedName>
</protein>
<evidence type="ECO:0000256" key="6">
    <source>
        <dbReference type="ARBA" id="ARBA00022777"/>
    </source>
</evidence>
<comment type="catalytic activity">
    <reaction evidence="1">
        <text>ATP + protein L-histidine = ADP + protein N-phospho-L-histidine.</text>
        <dbReference type="EC" id="2.7.13.3"/>
    </reaction>
</comment>
<comment type="caution">
    <text evidence="9">The sequence shown here is derived from an EMBL/GenBank/DDBJ whole genome shotgun (WGS) entry which is preliminary data.</text>
</comment>
<dbReference type="PANTHER" id="PTHR41523:SF7">
    <property type="entry name" value="HISTIDINE KINASE"/>
    <property type="match status" value="1"/>
</dbReference>
<evidence type="ECO:0000313" key="10">
    <source>
        <dbReference type="Proteomes" id="UP000027337"/>
    </source>
</evidence>
<dbReference type="InterPro" id="IPR013656">
    <property type="entry name" value="PAS_4"/>
</dbReference>
<dbReference type="EMBL" id="JEMU01000002">
    <property type="protein sequence ID" value="KAJ04644.1"/>
    <property type="molecule type" value="Genomic_DNA"/>
</dbReference>
<dbReference type="InterPro" id="IPR036890">
    <property type="entry name" value="HATPase_C_sf"/>
</dbReference>
<feature type="domain" description="PAS" evidence="8">
    <location>
        <begin position="1"/>
        <end position="73"/>
    </location>
</feature>
<evidence type="ECO:0000259" key="8">
    <source>
        <dbReference type="PROSITE" id="PS50112"/>
    </source>
</evidence>
<dbReference type="Pfam" id="PF07536">
    <property type="entry name" value="HWE_HK"/>
    <property type="match status" value="1"/>
</dbReference>
<sequence>MPLNFEAILMDAPVPMMVLDRQLKFVMANDAYLAMVSKAKDELIGRYVFDVFPEEPDRVEAMVEIFQKVFEGERPVFKEIPFTLEVDGKQVEHWWTASHAPVPGADGSIKYLVQYSENVTEQVQLRALKDAMLGEMQHRIGNFFAVVGAIGRQVARSAADVPDFMDRFNSRLESFFTIQKQLMPGSDQRDGLHSVIDEQLEVYAASASDRIVKSGPAVPLSPVEAQAISMAVHELSTNSLKYGAIRNPDGKLEISWAVDAQNNVTLTWHEIGVGTSDGAAQTGYGTMLLTTILPRQLHGVGKRHFDGDTFRYELTINRPD</sequence>
<dbReference type="RefSeq" id="WP_037905119.1">
    <property type="nucleotide sequence ID" value="NZ_JAFBPZ010000001.1"/>
</dbReference>
<dbReference type="InterPro" id="IPR011102">
    <property type="entry name" value="Sig_transdc_His_kinase_HWE"/>
</dbReference>
<dbReference type="STRING" id="83219.PM02_03275"/>
<reference evidence="9 10" key="1">
    <citation type="journal article" date="2014" name="Genome Announc.">
        <title>Draft Genome Sequences of Two Isolates of the Roseobacter Group, Sulfitobacter sp. Strains 3SOLIMAR09 and 1FIGIMAR09, from Harbors of Mallorca Island (Mediterranean Sea).</title>
        <authorList>
            <person name="Mas-Llado M."/>
            <person name="Pina-Villalonga J.M."/>
            <person name="Brunet-Galmes I."/>
            <person name="Nogales B."/>
            <person name="Bosch R."/>
        </authorList>
    </citation>
    <scope>NUCLEOTIDE SEQUENCE [LARGE SCALE GENOMIC DNA]</scope>
    <source>
        <strain evidence="9 10">1FIGIMAR09</strain>
    </source>
</reference>
<gene>
    <name evidence="9" type="ORF">PM02_03275</name>
</gene>
<dbReference type="SUPFAM" id="SSF55785">
    <property type="entry name" value="PYP-like sensor domain (PAS domain)"/>
    <property type="match status" value="1"/>
</dbReference>
<evidence type="ECO:0000256" key="5">
    <source>
        <dbReference type="ARBA" id="ARBA00022741"/>
    </source>
</evidence>
<keyword evidence="5" id="KW-0547">Nucleotide-binding</keyword>
<dbReference type="NCBIfam" id="TIGR00229">
    <property type="entry name" value="sensory_box"/>
    <property type="match status" value="1"/>
</dbReference>
<dbReference type="EC" id="2.7.13.3" evidence="2"/>
<evidence type="ECO:0000256" key="2">
    <source>
        <dbReference type="ARBA" id="ARBA00012438"/>
    </source>
</evidence>
<keyword evidence="6" id="KW-0418">Kinase</keyword>
<organism evidence="9 10">
    <name type="scientific">Sulfitobacter mediterraneus</name>
    <dbReference type="NCBI Taxonomy" id="83219"/>
    <lineage>
        <taxon>Bacteria</taxon>
        <taxon>Pseudomonadati</taxon>
        <taxon>Pseudomonadota</taxon>
        <taxon>Alphaproteobacteria</taxon>
        <taxon>Rhodobacterales</taxon>
        <taxon>Roseobacteraceae</taxon>
        <taxon>Sulfitobacter</taxon>
    </lineage>
</organism>
<dbReference type="Proteomes" id="UP000027337">
    <property type="component" value="Unassembled WGS sequence"/>
</dbReference>
<dbReference type="PROSITE" id="PS50112">
    <property type="entry name" value="PAS"/>
    <property type="match status" value="1"/>
</dbReference>
<dbReference type="Pfam" id="PF08448">
    <property type="entry name" value="PAS_4"/>
    <property type="match status" value="1"/>
</dbReference>
<name>A0A061SXB1_9RHOB</name>
<dbReference type="CDD" id="cd00130">
    <property type="entry name" value="PAS"/>
    <property type="match status" value="1"/>
</dbReference>
<dbReference type="InterPro" id="IPR000014">
    <property type="entry name" value="PAS"/>
</dbReference>
<evidence type="ECO:0000256" key="7">
    <source>
        <dbReference type="ARBA" id="ARBA00022840"/>
    </source>
</evidence>
<evidence type="ECO:0000313" key="9">
    <source>
        <dbReference type="EMBL" id="KAJ04644.1"/>
    </source>
</evidence>
<dbReference type="AlphaFoldDB" id="A0A061SXB1"/>
<evidence type="ECO:0000256" key="4">
    <source>
        <dbReference type="ARBA" id="ARBA00022679"/>
    </source>
</evidence>
<evidence type="ECO:0000256" key="3">
    <source>
        <dbReference type="ARBA" id="ARBA00022553"/>
    </source>
</evidence>